<reference evidence="2" key="1">
    <citation type="submission" date="2013-07" db="EMBL/GenBank/DDBJ databases">
        <title>The genome of Eucalyptus grandis.</title>
        <authorList>
            <person name="Schmutz J."/>
            <person name="Hayes R."/>
            <person name="Myburg A."/>
            <person name="Tuskan G."/>
            <person name="Grattapaglia D."/>
            <person name="Rokhsar D.S."/>
        </authorList>
    </citation>
    <scope>NUCLEOTIDE SEQUENCE</scope>
    <source>
        <tissue evidence="2">Leaf extractions</tissue>
    </source>
</reference>
<evidence type="ECO:0000313" key="2">
    <source>
        <dbReference type="EMBL" id="KCW54527.1"/>
    </source>
</evidence>
<dbReference type="InterPro" id="IPR017850">
    <property type="entry name" value="Alkaline_phosphatase_core_sf"/>
</dbReference>
<dbReference type="PANTHER" id="PTHR23072:SF0">
    <property type="entry name" value="GPI ETHANOLAMINE PHOSPHATE TRANSFERASE 2"/>
    <property type="match status" value="1"/>
</dbReference>
<organism evidence="2">
    <name type="scientific">Eucalyptus grandis</name>
    <name type="common">Flooded gum</name>
    <dbReference type="NCBI Taxonomy" id="71139"/>
    <lineage>
        <taxon>Eukaryota</taxon>
        <taxon>Viridiplantae</taxon>
        <taxon>Streptophyta</taxon>
        <taxon>Embryophyta</taxon>
        <taxon>Tracheophyta</taxon>
        <taxon>Spermatophyta</taxon>
        <taxon>Magnoliopsida</taxon>
        <taxon>eudicotyledons</taxon>
        <taxon>Gunneridae</taxon>
        <taxon>Pentapetalae</taxon>
        <taxon>rosids</taxon>
        <taxon>malvids</taxon>
        <taxon>Myrtales</taxon>
        <taxon>Myrtaceae</taxon>
        <taxon>Myrtoideae</taxon>
        <taxon>Eucalypteae</taxon>
        <taxon>Eucalyptus</taxon>
    </lineage>
</organism>
<accession>A0A059AKM0</accession>
<dbReference type="eggNOG" id="KOG2125">
    <property type="taxonomic scope" value="Eukaryota"/>
</dbReference>
<feature type="transmembrane region" description="Helical" evidence="1">
    <location>
        <begin position="12"/>
        <end position="34"/>
    </location>
</feature>
<protein>
    <submittedName>
        <fullName evidence="2">Uncharacterized protein</fullName>
    </submittedName>
</protein>
<keyword evidence="1" id="KW-0812">Transmembrane</keyword>
<sequence>MSPSSITCSRFAIIAAAALLLQSLGLSLFIFGFFPTKPALSGVSGPESFRAPWPNGVGNDSAAALPPEELKRLYQELSEISPSFDRLILMVVDGLPAEFVLGRDDKPLKEAFVKAMPYTQSLLANGSAVGYHAKAAPPTVTMPCLKAMVSGAIGGFLDVALNFNTQALQDDNIIGQFFRTGRKMVMHGDDTWLKLFPGSFIRHDGVSNFFVKDTIQVDQNVSRHLDEELRRNDWDLLVSCYWIFYPLTFTYVHLQSSFEVTSLLLFTHT</sequence>
<evidence type="ECO:0000256" key="1">
    <source>
        <dbReference type="SAM" id="Phobius"/>
    </source>
</evidence>
<dbReference type="SUPFAM" id="SSF53649">
    <property type="entry name" value="Alkaline phosphatase-like"/>
    <property type="match status" value="1"/>
</dbReference>
<dbReference type="GO" id="GO:0051377">
    <property type="term" value="F:mannose-ethanolamine phosphotransferase activity"/>
    <property type="evidence" value="ECO:0007669"/>
    <property type="project" value="InterPro"/>
</dbReference>
<dbReference type="EMBL" id="KK198761">
    <property type="protein sequence ID" value="KCW54527.1"/>
    <property type="molecule type" value="Genomic_DNA"/>
</dbReference>
<dbReference type="Gramene" id="KCW54527">
    <property type="protein sequence ID" value="KCW54527"/>
    <property type="gene ID" value="EUGRSUZ_I00480"/>
</dbReference>
<keyword evidence="1" id="KW-0472">Membrane</keyword>
<dbReference type="InParanoid" id="A0A059AKM0"/>
<name>A0A059AKM0_EUCGR</name>
<proteinExistence type="predicted"/>
<keyword evidence="1" id="KW-1133">Transmembrane helix</keyword>
<dbReference type="InterPro" id="IPR039527">
    <property type="entry name" value="PIGG/GPI7"/>
</dbReference>
<dbReference type="PANTHER" id="PTHR23072">
    <property type="entry name" value="PHOSPHATIDYLINOSITOL GLYCAN-RELATED"/>
    <property type="match status" value="1"/>
</dbReference>
<gene>
    <name evidence="2" type="ORF">EUGRSUZ_I00480</name>
</gene>
<dbReference type="GO" id="GO:0016020">
    <property type="term" value="C:membrane"/>
    <property type="evidence" value="ECO:0007669"/>
    <property type="project" value="GOC"/>
</dbReference>
<dbReference type="AlphaFoldDB" id="A0A059AKM0"/>
<dbReference type="Gene3D" id="3.40.720.10">
    <property type="entry name" value="Alkaline Phosphatase, subunit A"/>
    <property type="match status" value="1"/>
</dbReference>
<dbReference type="GO" id="GO:0006506">
    <property type="term" value="P:GPI anchor biosynthetic process"/>
    <property type="evidence" value="ECO:0007669"/>
    <property type="project" value="InterPro"/>
</dbReference>
<dbReference type="STRING" id="71139.A0A059AKM0"/>
<dbReference type="OMA" id="ICHTNIS"/>